<keyword evidence="4 8" id="KW-1133">Transmembrane helix</keyword>
<evidence type="ECO:0000256" key="6">
    <source>
        <dbReference type="ARBA" id="ARBA00023121"/>
    </source>
</evidence>
<name>A0A2N5RZY6_9BASI</name>
<feature type="compositionally biased region" description="Polar residues" evidence="9">
    <location>
        <begin position="482"/>
        <end position="499"/>
    </location>
</feature>
<dbReference type="InterPro" id="IPR027537">
    <property type="entry name" value="Mmm1"/>
</dbReference>
<dbReference type="GO" id="GO:0015914">
    <property type="term" value="P:phospholipid transport"/>
    <property type="evidence" value="ECO:0007669"/>
    <property type="project" value="TreeGrafter"/>
</dbReference>
<evidence type="ECO:0000259" key="10">
    <source>
        <dbReference type="PROSITE" id="PS51847"/>
    </source>
</evidence>
<evidence type="ECO:0000256" key="2">
    <source>
        <dbReference type="ARBA" id="ARBA00022692"/>
    </source>
</evidence>
<gene>
    <name evidence="8" type="primary">MMM1</name>
    <name evidence="11" type="ORF">PCANC_25251</name>
</gene>
<evidence type="ECO:0000256" key="7">
    <source>
        <dbReference type="ARBA" id="ARBA00023136"/>
    </source>
</evidence>
<keyword evidence="12" id="KW-1185">Reference proteome</keyword>
<evidence type="ECO:0000256" key="4">
    <source>
        <dbReference type="ARBA" id="ARBA00022989"/>
    </source>
</evidence>
<protein>
    <recommendedName>
        <fullName evidence="8">Maintenance of mitochondrial morphology protein 1</fullName>
    </recommendedName>
</protein>
<evidence type="ECO:0000313" key="11">
    <source>
        <dbReference type="EMBL" id="PLW06502.1"/>
    </source>
</evidence>
<dbReference type="Proteomes" id="UP000235388">
    <property type="component" value="Unassembled WGS sequence"/>
</dbReference>
<comment type="function">
    <text evidence="8">Component of the ERMES/MDM complex, which serves as a molecular tether to connect the endoplasmic reticulum (ER) and mitochondria. Components of this complex are involved in the control of mitochondrial shape and protein biogenesis, and function in nonvesicular lipid trafficking between the ER and mitochondria. The MDM12-MMM1 subcomplex functions in the major beta-barrel assembly pathway that is responsible for biogenesis of all outer membrane beta-barrel proteins, and acts in a late step after the SAM complex. The MDM10-MDM12-MMM1 subcomplex further acts in the TOM40-specific pathway after the action of the MDM12-MMM1 complex. Essential for establishing and maintaining the structure of mitochondria and maintenance of mtDNA nucleoids.</text>
</comment>
<feature type="region of interest" description="Disordered" evidence="9">
    <location>
        <begin position="65"/>
        <end position="107"/>
    </location>
</feature>
<keyword evidence="3 8" id="KW-0256">Endoplasmic reticulum</keyword>
<sequence length="588" mass="64400">MFPVIALTHSITTTTTSQQQPGSSSHNSQLRPFQLTFTQGFIVGQLSILLLVVCFVRYVVFEDPKSPQNKNPVRPQRKTYHNTTTQRRSRTNSRRLSFHDKSHGTTQSDLLSKLPYDISSHPPETTDWLNVLLAQAIIAYRSLVHGLDDDPTDPKGNKAKEMVEEAMNFARGEVPGIISLDYITVTEVEFGKEYPACTNARVRPADETGRMRIEVDIDYSDRVTLAIETKVVVNFPTARFAVLPISLGLTLNQLSATIMAEIPPIAIPLPMNDDPSAPSPAILMSLDPDFTLSMTTTSLLGSRAKLQDIPKIEQLILGRLRGWIVDNLVWPKVRVLKLPGLGDKGSVEDAADGEGEYVWVEGTMKETTSTPNLKDSKPKSIVRDADEDEGPTLSPVTHDPPSGLNHSTLSPSLGIPLHPQYHLRSPSGSSRVAHVPLISPSDLGESASRQRYASTRMDLRQGPPESNGYSNHPKPPGALPGSTRSNKSFGGSPLPTASSRPEHLKGPAQQEWFKYQRSLDTPSADSNRSAEDRGRWARAGGMSGVPLGLGSSPQSASLGYGIRERIRDAERLKDLRASHLDDSLAPQR</sequence>
<keyword evidence="1" id="KW-0813">Transport</keyword>
<keyword evidence="7 8" id="KW-0472">Membrane</keyword>
<dbReference type="CDD" id="cd21671">
    <property type="entry name" value="SMP_Mmm1"/>
    <property type="match status" value="1"/>
</dbReference>
<dbReference type="PANTHER" id="PTHR13466:SF0">
    <property type="entry name" value="SMP-LTD DOMAIN-CONTAINING PROTEIN"/>
    <property type="match status" value="1"/>
</dbReference>
<dbReference type="EMBL" id="PGCJ01001311">
    <property type="protein sequence ID" value="PLW06502.1"/>
    <property type="molecule type" value="Genomic_DNA"/>
</dbReference>
<feature type="topological domain" description="Lumenal" evidence="8">
    <location>
        <begin position="1"/>
        <end position="40"/>
    </location>
</feature>
<dbReference type="InterPro" id="IPR019411">
    <property type="entry name" value="MMM1_dom"/>
</dbReference>
<dbReference type="GO" id="GO:0032865">
    <property type="term" value="C:ERMES complex"/>
    <property type="evidence" value="ECO:0007669"/>
    <property type="project" value="UniProtKB-UniRule"/>
</dbReference>
<proteinExistence type="inferred from homology"/>
<dbReference type="InterPro" id="IPR031468">
    <property type="entry name" value="SMP_LBD"/>
</dbReference>
<dbReference type="HAMAP" id="MF_03103">
    <property type="entry name" value="Mmm1"/>
    <property type="match status" value="1"/>
</dbReference>
<feature type="region of interest" description="Disordered" evidence="9">
    <location>
        <begin position="362"/>
        <end position="557"/>
    </location>
</feature>
<evidence type="ECO:0000256" key="5">
    <source>
        <dbReference type="ARBA" id="ARBA00023055"/>
    </source>
</evidence>
<evidence type="ECO:0000256" key="3">
    <source>
        <dbReference type="ARBA" id="ARBA00022824"/>
    </source>
</evidence>
<evidence type="ECO:0000313" key="12">
    <source>
        <dbReference type="Proteomes" id="UP000235388"/>
    </source>
</evidence>
<comment type="caution">
    <text evidence="11">The sequence shown here is derived from an EMBL/GenBank/DDBJ whole genome shotgun (WGS) entry which is preliminary data.</text>
</comment>
<dbReference type="PANTHER" id="PTHR13466">
    <property type="entry name" value="TEX2 PROTEIN-RELATED"/>
    <property type="match status" value="1"/>
</dbReference>
<feature type="compositionally biased region" description="Basic and acidic residues" evidence="9">
    <location>
        <begin position="374"/>
        <end position="384"/>
    </location>
</feature>
<dbReference type="GO" id="GO:0008289">
    <property type="term" value="F:lipid binding"/>
    <property type="evidence" value="ECO:0007669"/>
    <property type="project" value="UniProtKB-KW"/>
</dbReference>
<dbReference type="Pfam" id="PF10296">
    <property type="entry name" value="MMM1"/>
    <property type="match status" value="1"/>
</dbReference>
<dbReference type="GO" id="GO:0045040">
    <property type="term" value="P:protein insertion into mitochondrial outer membrane"/>
    <property type="evidence" value="ECO:0007669"/>
    <property type="project" value="UniProtKB-UniRule"/>
</dbReference>
<reference evidence="11 12" key="1">
    <citation type="submission" date="2017-11" db="EMBL/GenBank/DDBJ databases">
        <title>De novo assembly and phasing of dikaryotic genomes from two isolates of Puccinia coronata f. sp. avenae, the causal agent of oat crown rust.</title>
        <authorList>
            <person name="Miller M.E."/>
            <person name="Zhang Y."/>
            <person name="Omidvar V."/>
            <person name="Sperschneider J."/>
            <person name="Schwessinger B."/>
            <person name="Raley C."/>
            <person name="Palmer J.M."/>
            <person name="Garnica D."/>
            <person name="Upadhyaya N."/>
            <person name="Rathjen J."/>
            <person name="Taylor J.M."/>
            <person name="Park R.F."/>
            <person name="Dodds P.N."/>
            <person name="Hirsch C.D."/>
            <person name="Kianian S.F."/>
            <person name="Figueroa M."/>
        </authorList>
    </citation>
    <scope>NUCLEOTIDE SEQUENCE [LARGE SCALE GENOMIC DNA]</scope>
    <source>
        <strain evidence="11">12NC29</strain>
    </source>
</reference>
<comment type="subunit">
    <text evidence="8">Homodimer. Component of the ER-mitochondria encounter structure (ERMES) or MDM complex, composed of MMM1, MDM10, MDM12 and MDM34. A MMM1 homodimer associates with one molecule of MDM12 on each side in a pairwise head-to-tail manner, and the SMP-LTD domains of MMM1 and MDM12 generate a continuous hydrophobic tunnel for phospholipid trafficking.</text>
</comment>
<keyword evidence="5" id="KW-0445">Lipid transport</keyword>
<evidence type="ECO:0000256" key="8">
    <source>
        <dbReference type="HAMAP-Rule" id="MF_03103"/>
    </source>
</evidence>
<feature type="domain" description="SMP-LTD" evidence="10">
    <location>
        <begin position="122"/>
        <end position="339"/>
    </location>
</feature>
<evidence type="ECO:0000256" key="9">
    <source>
        <dbReference type="SAM" id="MobiDB-lite"/>
    </source>
</evidence>
<feature type="topological domain" description="Cytoplasmic" evidence="8">
    <location>
        <begin position="62"/>
        <end position="588"/>
    </location>
</feature>
<dbReference type="STRING" id="200324.A0A2N5RZY6"/>
<dbReference type="PROSITE" id="PS51847">
    <property type="entry name" value="SMP"/>
    <property type="match status" value="1"/>
</dbReference>
<evidence type="ECO:0000256" key="1">
    <source>
        <dbReference type="ARBA" id="ARBA00022448"/>
    </source>
</evidence>
<comment type="similarity">
    <text evidence="8">Belongs to the MMM1 family.</text>
</comment>
<dbReference type="OrthoDB" id="5599157at2759"/>
<dbReference type="AlphaFoldDB" id="A0A2N5RZY6"/>
<organism evidence="11 12">
    <name type="scientific">Puccinia coronata f. sp. avenae</name>
    <dbReference type="NCBI Taxonomy" id="200324"/>
    <lineage>
        <taxon>Eukaryota</taxon>
        <taxon>Fungi</taxon>
        <taxon>Dikarya</taxon>
        <taxon>Basidiomycota</taxon>
        <taxon>Pucciniomycotina</taxon>
        <taxon>Pucciniomycetes</taxon>
        <taxon>Pucciniales</taxon>
        <taxon>Pucciniaceae</taxon>
        <taxon>Puccinia</taxon>
    </lineage>
</organism>
<feature type="compositionally biased region" description="Polar residues" evidence="9">
    <location>
        <begin position="518"/>
        <end position="527"/>
    </location>
</feature>
<keyword evidence="6" id="KW-0446">Lipid-binding</keyword>
<keyword evidence="2 8" id="KW-0812">Transmembrane</keyword>
<dbReference type="GO" id="GO:0005789">
    <property type="term" value="C:endoplasmic reticulum membrane"/>
    <property type="evidence" value="ECO:0007669"/>
    <property type="project" value="UniProtKB-SubCell"/>
</dbReference>
<dbReference type="GO" id="GO:1990456">
    <property type="term" value="P:mitochondrion-endoplasmic reticulum membrane tethering"/>
    <property type="evidence" value="ECO:0007669"/>
    <property type="project" value="TreeGrafter"/>
</dbReference>
<comment type="subcellular location">
    <subcellularLocation>
        <location evidence="8">Endoplasmic reticulum membrane</location>
        <topology evidence="8">Single-pass type I membrane protein</topology>
    </subcellularLocation>
    <text evidence="8">The ERMES/MDM complex localizes to a few discrete foci (around 10 per single cell), that represent mitochondria-endoplasmic reticulum junctions. These foci are often found next to mtDNA nucleoids.</text>
</comment>
<accession>A0A2N5RZY6</accession>